<keyword evidence="2" id="KW-1185">Reference proteome</keyword>
<dbReference type="AlphaFoldDB" id="A0A834W902"/>
<dbReference type="Proteomes" id="UP000634136">
    <property type="component" value="Unassembled WGS sequence"/>
</dbReference>
<dbReference type="OrthoDB" id="1424748at2759"/>
<comment type="caution">
    <text evidence="1">The sequence shown here is derived from an EMBL/GenBank/DDBJ whole genome shotgun (WGS) entry which is preliminary data.</text>
</comment>
<gene>
    <name evidence="1" type="ORF">G2W53_028654</name>
</gene>
<reference evidence="1" key="1">
    <citation type="submission" date="2020-09" db="EMBL/GenBank/DDBJ databases">
        <title>Genome-Enabled Discovery of Anthraquinone Biosynthesis in Senna tora.</title>
        <authorList>
            <person name="Kang S.-H."/>
            <person name="Pandey R.P."/>
            <person name="Lee C.-M."/>
            <person name="Sim J.-S."/>
            <person name="Jeong J.-T."/>
            <person name="Choi B.-S."/>
            <person name="Jung M."/>
            <person name="Ginzburg D."/>
            <person name="Zhao K."/>
            <person name="Won S.Y."/>
            <person name="Oh T.-J."/>
            <person name="Yu Y."/>
            <person name="Kim N.-H."/>
            <person name="Lee O.R."/>
            <person name="Lee T.-H."/>
            <person name="Bashyal P."/>
            <person name="Kim T.-S."/>
            <person name="Lee W.-H."/>
            <person name="Kawkins C."/>
            <person name="Kim C.-K."/>
            <person name="Kim J.S."/>
            <person name="Ahn B.O."/>
            <person name="Rhee S.Y."/>
            <person name="Sohng J.K."/>
        </authorList>
    </citation>
    <scope>NUCLEOTIDE SEQUENCE</scope>
    <source>
        <tissue evidence="1">Leaf</tissue>
    </source>
</reference>
<organism evidence="1 2">
    <name type="scientific">Senna tora</name>
    <dbReference type="NCBI Taxonomy" id="362788"/>
    <lineage>
        <taxon>Eukaryota</taxon>
        <taxon>Viridiplantae</taxon>
        <taxon>Streptophyta</taxon>
        <taxon>Embryophyta</taxon>
        <taxon>Tracheophyta</taxon>
        <taxon>Spermatophyta</taxon>
        <taxon>Magnoliopsida</taxon>
        <taxon>eudicotyledons</taxon>
        <taxon>Gunneridae</taxon>
        <taxon>Pentapetalae</taxon>
        <taxon>rosids</taxon>
        <taxon>fabids</taxon>
        <taxon>Fabales</taxon>
        <taxon>Fabaceae</taxon>
        <taxon>Caesalpinioideae</taxon>
        <taxon>Cassia clade</taxon>
        <taxon>Senna</taxon>
    </lineage>
</organism>
<sequence>MLQASAVYQDSHIGEMANNMRSNDHIVCENMKKKFNDTSYLMYDKYSVGVVGEQSQHEEESGDSGVVNHLGDLMPDFVTANQNSQGKWWFGQTKHLSDQKINLDKYLETDAIYHPFF</sequence>
<dbReference type="EMBL" id="JAAIUW010000009">
    <property type="protein sequence ID" value="KAF7814685.1"/>
    <property type="molecule type" value="Genomic_DNA"/>
</dbReference>
<name>A0A834W902_9FABA</name>
<accession>A0A834W902</accession>
<proteinExistence type="predicted"/>
<evidence type="ECO:0000313" key="2">
    <source>
        <dbReference type="Proteomes" id="UP000634136"/>
    </source>
</evidence>
<protein>
    <submittedName>
        <fullName evidence="1">Uncharacterized protein</fullName>
    </submittedName>
</protein>
<evidence type="ECO:0000313" key="1">
    <source>
        <dbReference type="EMBL" id="KAF7814685.1"/>
    </source>
</evidence>